<evidence type="ECO:0000259" key="1">
    <source>
        <dbReference type="Pfam" id="PF13480"/>
    </source>
</evidence>
<dbReference type="SUPFAM" id="SSF55729">
    <property type="entry name" value="Acyl-CoA N-acyltransferases (Nat)"/>
    <property type="match status" value="1"/>
</dbReference>
<feature type="domain" description="BioF2-like acetyltransferase" evidence="1">
    <location>
        <begin position="154"/>
        <end position="282"/>
    </location>
</feature>
<dbReference type="InterPro" id="IPR016181">
    <property type="entry name" value="Acyl_CoA_acyltransferase"/>
</dbReference>
<evidence type="ECO:0000313" key="3">
    <source>
        <dbReference type="Proteomes" id="UP001281203"/>
    </source>
</evidence>
<accession>A0ABU3X0W3</accession>
<gene>
    <name evidence="2" type="ORF">F8E02_06550</name>
</gene>
<dbReference type="Pfam" id="PF13480">
    <property type="entry name" value="Acetyltransf_6"/>
    <property type="match status" value="1"/>
</dbReference>
<dbReference type="InterPro" id="IPR003447">
    <property type="entry name" value="FEMABX"/>
</dbReference>
<sequence>MACTIELLSDDNAHLWEEFNDQSSKGTLFHGLRWKQILEDVFDLKLRYYLILNDSRVVGISPWIEQSVLNFRGLVSVPHSEENGIVLDDRLGADCLDTIFSLFAKKYSFLHFNASHPALSNGIGFTHEATVDTGHMVADLRETPPETLWAGLSKSTKRSIRTFENDGFQVHEVRQSGDLKDFYHYYTRNLTHIGGEILPLAFFERVWDLFPQEELRSTVLTKDDIFAGGSVALLDPARKTFYGSYMALNRDLPNRYTPAYYVMWENINWAWKNGYERLFFGRQRPDPENPRFQNKVKLGARYQPIRYNLVLLSRPIQISYKVRGMLSGIRNA</sequence>
<protein>
    <submittedName>
        <fullName evidence="2">GNAT family N-acetyltransferase</fullName>
    </submittedName>
</protein>
<keyword evidence="3" id="KW-1185">Reference proteome</keyword>
<dbReference type="InterPro" id="IPR038740">
    <property type="entry name" value="BioF2-like_GNAT_dom"/>
</dbReference>
<dbReference type="Gene3D" id="3.40.630.30">
    <property type="match status" value="1"/>
</dbReference>
<evidence type="ECO:0000313" key="2">
    <source>
        <dbReference type="EMBL" id="MDV2481668.1"/>
    </source>
</evidence>
<dbReference type="PROSITE" id="PS51191">
    <property type="entry name" value="FEMABX"/>
    <property type="match status" value="1"/>
</dbReference>
<name>A0ABU3X0W3_9EURY</name>
<dbReference type="EMBL" id="WBKO01000001">
    <property type="protein sequence ID" value="MDV2481668.1"/>
    <property type="molecule type" value="Genomic_DNA"/>
</dbReference>
<comment type="caution">
    <text evidence="2">The sequence shown here is derived from an EMBL/GenBank/DDBJ whole genome shotgun (WGS) entry which is preliminary data.</text>
</comment>
<dbReference type="Proteomes" id="UP001281203">
    <property type="component" value="Unassembled WGS sequence"/>
</dbReference>
<organism evidence="2 3">
    <name type="scientific">Methanoculleus caldifontis</name>
    <dbReference type="NCBI Taxonomy" id="2651577"/>
    <lineage>
        <taxon>Archaea</taxon>
        <taxon>Methanobacteriati</taxon>
        <taxon>Methanobacteriota</taxon>
        <taxon>Stenosarchaea group</taxon>
        <taxon>Methanomicrobia</taxon>
        <taxon>Methanomicrobiales</taxon>
        <taxon>Methanomicrobiaceae</taxon>
        <taxon>Methanoculleus</taxon>
    </lineage>
</organism>
<proteinExistence type="predicted"/>
<reference evidence="2 3" key="1">
    <citation type="submission" date="2019-10" db="EMBL/GenBank/DDBJ databases">
        <title>Isolation and characterization of Methanoculleus sp. Wushi-C6 from a hot spring well.</title>
        <authorList>
            <person name="Chen S.-C."/>
            <person name="Lan Z.-H."/>
            <person name="You Y.-T."/>
            <person name="Lai M.-C."/>
        </authorList>
    </citation>
    <scope>NUCLEOTIDE SEQUENCE [LARGE SCALE GENOMIC DNA]</scope>
    <source>
        <strain evidence="2 3">Wushi-C6</strain>
    </source>
</reference>